<protein>
    <submittedName>
        <fullName evidence="2">N-acetyltransferase</fullName>
    </submittedName>
</protein>
<reference evidence="2 3" key="1">
    <citation type="submission" date="2020-08" db="EMBL/GenBank/DDBJ databases">
        <title>Genome Sequencing of Nocardia wallacei strain FMUON74 and assembly.</title>
        <authorList>
            <person name="Toyokawa M."/>
            <person name="Uesaka K."/>
        </authorList>
    </citation>
    <scope>NUCLEOTIDE SEQUENCE [LARGE SCALE GENOMIC DNA]</scope>
    <source>
        <strain evidence="2 3">FMUON74</strain>
    </source>
</reference>
<keyword evidence="3" id="KW-1185">Reference proteome</keyword>
<dbReference type="KEGG" id="nwl:NWFMUON74_28180"/>
<dbReference type="Pfam" id="PF13508">
    <property type="entry name" value="Acetyltransf_7"/>
    <property type="match status" value="1"/>
</dbReference>
<name>A0A7G1KKH1_9NOCA</name>
<dbReference type="SUPFAM" id="SSF55729">
    <property type="entry name" value="Acyl-CoA N-acyltransferases (Nat)"/>
    <property type="match status" value="1"/>
</dbReference>
<dbReference type="CDD" id="cd04301">
    <property type="entry name" value="NAT_SF"/>
    <property type="match status" value="1"/>
</dbReference>
<evidence type="ECO:0000313" key="3">
    <source>
        <dbReference type="Proteomes" id="UP000516173"/>
    </source>
</evidence>
<evidence type="ECO:0000313" key="2">
    <source>
        <dbReference type="EMBL" id="BCK55046.1"/>
    </source>
</evidence>
<dbReference type="AlphaFoldDB" id="A0A7G1KKH1"/>
<keyword evidence="2" id="KW-0808">Transferase</keyword>
<feature type="domain" description="N-acetyltransferase" evidence="1">
    <location>
        <begin position="1"/>
        <end position="149"/>
    </location>
</feature>
<dbReference type="Proteomes" id="UP000516173">
    <property type="component" value="Chromosome"/>
</dbReference>
<gene>
    <name evidence="2" type="ORF">NWFMUON74_28180</name>
</gene>
<sequence>MAGLDDVSAFSRLASQVEHWFGPMVGEPEFQASVRRIVGRATALVAVRESDIVGGLLFGGQTPVFHIRWLVVAEAQRGKGIGGALVAEARKRFVRTPATIEVITFGSDHPGAALSGARRFYEGLGFVPAETAAPGPEGGARQVFRMILD</sequence>
<dbReference type="EMBL" id="AP023396">
    <property type="protein sequence ID" value="BCK55046.1"/>
    <property type="molecule type" value="Genomic_DNA"/>
</dbReference>
<accession>A0A7G1KKH1</accession>
<proteinExistence type="predicted"/>
<dbReference type="GO" id="GO:0016747">
    <property type="term" value="F:acyltransferase activity, transferring groups other than amino-acyl groups"/>
    <property type="evidence" value="ECO:0007669"/>
    <property type="project" value="InterPro"/>
</dbReference>
<dbReference type="PROSITE" id="PS51186">
    <property type="entry name" value="GNAT"/>
    <property type="match status" value="1"/>
</dbReference>
<evidence type="ECO:0000259" key="1">
    <source>
        <dbReference type="PROSITE" id="PS51186"/>
    </source>
</evidence>
<organism evidence="2 3">
    <name type="scientific">Nocardia wallacei</name>
    <dbReference type="NCBI Taxonomy" id="480035"/>
    <lineage>
        <taxon>Bacteria</taxon>
        <taxon>Bacillati</taxon>
        <taxon>Actinomycetota</taxon>
        <taxon>Actinomycetes</taxon>
        <taxon>Mycobacteriales</taxon>
        <taxon>Nocardiaceae</taxon>
        <taxon>Nocardia</taxon>
    </lineage>
</organism>
<dbReference type="InterPro" id="IPR000182">
    <property type="entry name" value="GNAT_dom"/>
</dbReference>
<dbReference type="Gene3D" id="3.40.630.30">
    <property type="match status" value="1"/>
</dbReference>
<dbReference type="InterPro" id="IPR016181">
    <property type="entry name" value="Acyl_CoA_acyltransferase"/>
</dbReference>